<evidence type="ECO:0000256" key="4">
    <source>
        <dbReference type="RuleBase" id="RU004046"/>
    </source>
</evidence>
<dbReference type="EC" id="2.7.1.2" evidence="3"/>
<dbReference type="HAMAP" id="MF_00524">
    <property type="entry name" value="Glucokinase"/>
    <property type="match status" value="1"/>
</dbReference>
<protein>
    <recommendedName>
        <fullName evidence="3">Glucokinase</fullName>
        <ecNumber evidence="3">2.7.1.2</ecNumber>
    </recommendedName>
    <alternativeName>
        <fullName evidence="3">Glucose kinase</fullName>
    </alternativeName>
</protein>
<accession>A0A9E5JTV0</accession>
<dbReference type="InterPro" id="IPR043129">
    <property type="entry name" value="ATPase_NBD"/>
</dbReference>
<gene>
    <name evidence="3 5" type="primary">glk</name>
    <name evidence="5" type="ORF">G8770_06515</name>
</gene>
<keyword evidence="3" id="KW-0963">Cytoplasm</keyword>
<feature type="binding site" evidence="3">
    <location>
        <begin position="7"/>
        <end position="12"/>
    </location>
    <ligand>
        <name>ATP</name>
        <dbReference type="ChEBI" id="CHEBI:30616"/>
    </ligand>
</feature>
<comment type="catalytic activity">
    <reaction evidence="3">
        <text>D-glucose + ATP = D-glucose 6-phosphate + ADP + H(+)</text>
        <dbReference type="Rhea" id="RHEA:17825"/>
        <dbReference type="ChEBI" id="CHEBI:4167"/>
        <dbReference type="ChEBI" id="CHEBI:15378"/>
        <dbReference type="ChEBI" id="CHEBI:30616"/>
        <dbReference type="ChEBI" id="CHEBI:61548"/>
        <dbReference type="ChEBI" id="CHEBI:456216"/>
        <dbReference type="EC" id="2.7.1.2"/>
    </reaction>
</comment>
<dbReference type="PANTHER" id="PTHR47690:SF1">
    <property type="entry name" value="GLUCOKINASE"/>
    <property type="match status" value="1"/>
</dbReference>
<dbReference type="NCBIfam" id="TIGR00749">
    <property type="entry name" value="glk"/>
    <property type="match status" value="1"/>
</dbReference>
<dbReference type="RefSeq" id="WP_167183514.1">
    <property type="nucleotide sequence ID" value="NZ_JAAONZ010000003.1"/>
</dbReference>
<keyword evidence="1 3" id="KW-0808">Transferase</keyword>
<dbReference type="GO" id="GO:0005536">
    <property type="term" value="F:D-glucose binding"/>
    <property type="evidence" value="ECO:0007669"/>
    <property type="project" value="InterPro"/>
</dbReference>
<dbReference type="AlphaFoldDB" id="A0A9E5JTV0"/>
<reference evidence="5" key="1">
    <citation type="submission" date="2020-03" db="EMBL/GenBank/DDBJ databases">
        <authorList>
            <person name="Guo F."/>
        </authorList>
    </citation>
    <scope>NUCLEOTIDE SEQUENCE</scope>
    <source>
        <strain evidence="5">JCM 30134</strain>
    </source>
</reference>
<sequence>MYPCLVADIGGTNARFSLVTGCENGQYQLAQNHDLSSGDFPSFEACLQTYLDKIEGPMPRHACVALAGPVVGDEVIMTNVNWRFSQASVKQQFGFEVFCALNDFAALANSVPHLSDSDLTTIVAGSAQPDAAKAIVGPGTGLGVAALVPGKEEWVVVPGEGGHVAYAAQNAREMAVAALLQGKGYVCAEALISGRGLVNLFNSLAEIDGHPARVEDASEIAALAWEQQDPLALETWELFCQGVGTVASDAAVMFNAKGGVYLGGGILPRNIEAFKTSGFEARFKDKGVQTGFMSDIPVYLILHKHPALIGAAAWLDDLCGKGDPS</sequence>
<evidence type="ECO:0000256" key="1">
    <source>
        <dbReference type="ARBA" id="ARBA00022679"/>
    </source>
</evidence>
<dbReference type="GO" id="GO:0005829">
    <property type="term" value="C:cytosol"/>
    <property type="evidence" value="ECO:0007669"/>
    <property type="project" value="TreeGrafter"/>
</dbReference>
<dbReference type="GO" id="GO:0005524">
    <property type="term" value="F:ATP binding"/>
    <property type="evidence" value="ECO:0007669"/>
    <property type="project" value="UniProtKB-UniRule"/>
</dbReference>
<comment type="subcellular location">
    <subcellularLocation>
        <location evidence="3">Cytoplasm</location>
    </subcellularLocation>
</comment>
<keyword evidence="3" id="KW-0547">Nucleotide-binding</keyword>
<name>A0A9E5JTV0_9GAMM</name>
<dbReference type="Gene3D" id="3.30.420.40">
    <property type="match status" value="1"/>
</dbReference>
<evidence type="ECO:0000256" key="2">
    <source>
        <dbReference type="ARBA" id="ARBA00022777"/>
    </source>
</evidence>
<evidence type="ECO:0000256" key="3">
    <source>
        <dbReference type="HAMAP-Rule" id="MF_00524"/>
    </source>
</evidence>
<keyword evidence="3" id="KW-0324">Glycolysis</keyword>
<proteinExistence type="inferred from homology"/>
<dbReference type="InterPro" id="IPR050201">
    <property type="entry name" value="Bacterial_glucokinase"/>
</dbReference>
<comment type="caution">
    <text evidence="5">The sequence shown here is derived from an EMBL/GenBank/DDBJ whole genome shotgun (WGS) entry which is preliminary data.</text>
</comment>
<dbReference type="SUPFAM" id="SSF53067">
    <property type="entry name" value="Actin-like ATPase domain"/>
    <property type="match status" value="1"/>
</dbReference>
<dbReference type="Pfam" id="PF02685">
    <property type="entry name" value="Glucokinase"/>
    <property type="match status" value="1"/>
</dbReference>
<dbReference type="CDD" id="cd24008">
    <property type="entry name" value="ASKHA_NBD_GLK"/>
    <property type="match status" value="1"/>
</dbReference>
<keyword evidence="6" id="KW-1185">Reference proteome</keyword>
<dbReference type="EMBL" id="JAAONZ010000003">
    <property type="protein sequence ID" value="NHO65194.1"/>
    <property type="molecule type" value="Genomic_DNA"/>
</dbReference>
<dbReference type="Proteomes" id="UP000787472">
    <property type="component" value="Unassembled WGS sequence"/>
</dbReference>
<keyword evidence="3" id="KW-0067">ATP-binding</keyword>
<evidence type="ECO:0000313" key="6">
    <source>
        <dbReference type="Proteomes" id="UP000787472"/>
    </source>
</evidence>
<dbReference type="InterPro" id="IPR003836">
    <property type="entry name" value="Glucokinase"/>
</dbReference>
<dbReference type="GO" id="GO:0004340">
    <property type="term" value="F:glucokinase activity"/>
    <property type="evidence" value="ECO:0007669"/>
    <property type="project" value="UniProtKB-UniRule"/>
</dbReference>
<dbReference type="GO" id="GO:0006096">
    <property type="term" value="P:glycolytic process"/>
    <property type="evidence" value="ECO:0007669"/>
    <property type="project" value="UniProtKB-UniRule"/>
</dbReference>
<keyword evidence="2 3" id="KW-0418">Kinase</keyword>
<organism evidence="5 6">
    <name type="scientific">Pseudomaricurvus hydrocarbonicus</name>
    <dbReference type="NCBI Taxonomy" id="1470433"/>
    <lineage>
        <taxon>Bacteria</taxon>
        <taxon>Pseudomonadati</taxon>
        <taxon>Pseudomonadota</taxon>
        <taxon>Gammaproteobacteria</taxon>
        <taxon>Cellvibrionales</taxon>
        <taxon>Cellvibrionaceae</taxon>
        <taxon>Pseudomaricurvus</taxon>
    </lineage>
</organism>
<comment type="similarity">
    <text evidence="3 4">Belongs to the bacterial glucokinase family.</text>
</comment>
<evidence type="ECO:0000313" key="5">
    <source>
        <dbReference type="EMBL" id="NHO65194.1"/>
    </source>
</evidence>
<dbReference type="PANTHER" id="PTHR47690">
    <property type="entry name" value="GLUCOKINASE"/>
    <property type="match status" value="1"/>
</dbReference>
<dbReference type="Gene3D" id="3.40.367.20">
    <property type="match status" value="1"/>
</dbReference>